<feature type="transmembrane region" description="Helical" evidence="1">
    <location>
        <begin position="72"/>
        <end position="93"/>
    </location>
</feature>
<dbReference type="AlphaFoldDB" id="K2R4N6"/>
<evidence type="ECO:0000313" key="2">
    <source>
        <dbReference type="EMBL" id="EKF86187.1"/>
    </source>
</evidence>
<evidence type="ECO:0000313" key="3">
    <source>
        <dbReference type="Proteomes" id="UP000007360"/>
    </source>
</evidence>
<reference evidence="2 3" key="1">
    <citation type="journal article" date="2012" name="J. Bacteriol.">
        <title>Draft genome sequence of Methanobacterium formicicum DSM 3637, an archaebacterium isolated from the methane producer amoeba Pelomyxa palustris.</title>
        <authorList>
            <person name="Gutierrez G."/>
        </authorList>
    </citation>
    <scope>NUCLEOTIDE SEQUENCE [LARGE SCALE GENOMIC DNA]</scope>
    <source>
        <strain evidence="3">DSM 3637 / PP1</strain>
    </source>
</reference>
<keyword evidence="1" id="KW-0472">Membrane</keyword>
<comment type="caution">
    <text evidence="2">The sequence shown here is derived from an EMBL/GenBank/DDBJ whole genome shotgun (WGS) entry which is preliminary data.</text>
</comment>
<gene>
    <name evidence="2" type="ORF">A994_04505</name>
</gene>
<dbReference type="EMBL" id="AMPO01000003">
    <property type="protein sequence ID" value="EKF86187.1"/>
    <property type="molecule type" value="Genomic_DNA"/>
</dbReference>
<keyword evidence="1" id="KW-1133">Transmembrane helix</keyword>
<sequence length="141" mass="16143">MVIKIVENKDIAIFSLFILALAYSYFLLGYDQTLLYLFLVIFLVYSFISLHVSRKYGAQIKGWPSILKEKDYTSIALTVPQTGLMMAVLITFYTGIYSTIIVLIGFLVMFVGMGFNLMVRRELGKNWVPLSKTTENQELVF</sequence>
<feature type="transmembrane region" description="Helical" evidence="1">
    <location>
        <begin position="99"/>
        <end position="119"/>
    </location>
</feature>
<protein>
    <submittedName>
        <fullName evidence="2">Uncharacterized protein</fullName>
    </submittedName>
</protein>
<feature type="transmembrane region" description="Helical" evidence="1">
    <location>
        <begin position="34"/>
        <end position="52"/>
    </location>
</feature>
<evidence type="ECO:0000256" key="1">
    <source>
        <dbReference type="SAM" id="Phobius"/>
    </source>
</evidence>
<keyword evidence="1" id="KW-0812">Transmembrane</keyword>
<dbReference type="PATRIC" id="fig|1204725.3.peg.904"/>
<dbReference type="RefSeq" id="WP_004030130.1">
    <property type="nucleotide sequence ID" value="NZ_AMPO01000003.1"/>
</dbReference>
<organism evidence="2 3">
    <name type="scientific">Methanobacterium formicicum (strain DSM 3637 / PP1)</name>
    <dbReference type="NCBI Taxonomy" id="1204725"/>
    <lineage>
        <taxon>Archaea</taxon>
        <taxon>Methanobacteriati</taxon>
        <taxon>Methanobacteriota</taxon>
        <taxon>Methanomada group</taxon>
        <taxon>Methanobacteria</taxon>
        <taxon>Methanobacteriales</taxon>
        <taxon>Methanobacteriaceae</taxon>
        <taxon>Methanobacterium</taxon>
    </lineage>
</organism>
<dbReference type="OrthoDB" id="16991at183925"/>
<dbReference type="Proteomes" id="UP000007360">
    <property type="component" value="Unassembled WGS sequence"/>
</dbReference>
<name>K2R4N6_METFP</name>
<accession>K2R4N6</accession>
<feature type="transmembrane region" description="Helical" evidence="1">
    <location>
        <begin position="12"/>
        <end position="28"/>
    </location>
</feature>
<keyword evidence="3" id="KW-1185">Reference proteome</keyword>
<proteinExistence type="predicted"/>